<dbReference type="AlphaFoldDB" id="A0A8H7PQZ6"/>
<comment type="subunit">
    <text evidence="10">Homodimer. Forms a heterotrimer with a catalytic subunit PAN2 to form the poly(A)-nuclease (PAN) deadenylation complex. Interacts (via PAM-2 motif) with poly(A)-binding protein PAB1 (via PABC domain), conferring substrate specificity of the enzyme complex.</text>
</comment>
<evidence type="ECO:0000256" key="2">
    <source>
        <dbReference type="ARBA" id="ARBA00009362"/>
    </source>
</evidence>
<dbReference type="PANTHER" id="PTHR12272:SF11">
    <property type="entry name" value="PAN2-PAN3 DEADENYLATION COMPLEX SUBUNIT PAN3"/>
    <property type="match status" value="1"/>
</dbReference>
<gene>
    <name evidence="10" type="primary">PAN3</name>
    <name evidence="15" type="ORF">INT44_001438</name>
</gene>
<feature type="region of interest" description="Knob domain" evidence="10">
    <location>
        <begin position="570"/>
        <end position="814"/>
    </location>
</feature>
<dbReference type="Gene3D" id="3.10.20.10">
    <property type="match status" value="2"/>
</dbReference>
<evidence type="ECO:0000256" key="12">
    <source>
        <dbReference type="SAM" id="MobiDB-lite"/>
    </source>
</evidence>
<accession>A0A8H7PQZ6</accession>
<evidence type="ECO:0000256" key="11">
    <source>
        <dbReference type="PROSITE-ProRule" id="PRU00723"/>
    </source>
</evidence>
<evidence type="ECO:0000256" key="3">
    <source>
        <dbReference type="ARBA" id="ARBA00022490"/>
    </source>
</evidence>
<dbReference type="GO" id="GO:0008270">
    <property type="term" value="F:zinc ion binding"/>
    <property type="evidence" value="ECO:0007669"/>
    <property type="project" value="UniProtKB-KW"/>
</dbReference>
<keyword evidence="6 10" id="KW-0067">ATP-binding</keyword>
<evidence type="ECO:0000259" key="13">
    <source>
        <dbReference type="PROSITE" id="PS50011"/>
    </source>
</evidence>
<dbReference type="GO" id="GO:0005524">
    <property type="term" value="F:ATP binding"/>
    <property type="evidence" value="ECO:0007669"/>
    <property type="project" value="UniProtKB-UniRule"/>
</dbReference>
<comment type="similarity">
    <text evidence="10">Belongs to the protein kinase superfamily. PAN3 family.</text>
</comment>
<dbReference type="FunFam" id="1.20.5.5160:FF:000002">
    <property type="entry name" value="PAN2-PAN3 deadenylation complex subunit PAN3"/>
    <property type="match status" value="1"/>
</dbReference>
<dbReference type="Pfam" id="PF25586">
    <property type="entry name" value="zf-CCCH_PAN3"/>
    <property type="match status" value="1"/>
</dbReference>
<comment type="domain">
    <text evidence="10">Contains a pseudokinase domain. The protein kinase domain is predicted to be catalytically inactive because some of the residues important for catalytic activity are substituted and it lacks the equivalent of the binding site for a peptide substrate. However, it has retained an ATP-binding site and ATP-binding is required for mRNA degradation, stimulating the activity of the PAN2 nuclease in vitro. The nucleotide-binding site is juxtaposed to the RNase active site of PAN2 in the complex and may actually bind nucleosides of a poly(A) RNA rather than ATP, feeding the poly(A)-tail to the active site of the deadenylase and thus increasing the efficiency with which this distributive enzyme degrades oligo(A) RNAs.</text>
</comment>
<dbReference type="GO" id="GO:0006397">
    <property type="term" value="P:mRNA processing"/>
    <property type="evidence" value="ECO:0007669"/>
    <property type="project" value="UniProtKB-KW"/>
</dbReference>
<keyword evidence="3 10" id="KW-0963">Cytoplasm</keyword>
<dbReference type="Pfam" id="PF18101">
    <property type="entry name" value="Pan3_CK"/>
    <property type="match status" value="1"/>
</dbReference>
<organism evidence="15 16">
    <name type="scientific">Umbelopsis vinacea</name>
    <dbReference type="NCBI Taxonomy" id="44442"/>
    <lineage>
        <taxon>Eukaryota</taxon>
        <taxon>Fungi</taxon>
        <taxon>Fungi incertae sedis</taxon>
        <taxon>Mucoromycota</taxon>
        <taxon>Mucoromycotina</taxon>
        <taxon>Umbelopsidomycetes</taxon>
        <taxon>Umbelopsidales</taxon>
        <taxon>Umbelopsidaceae</taxon>
        <taxon>Umbelopsis</taxon>
    </lineage>
</organism>
<dbReference type="GO" id="GO:1990904">
    <property type="term" value="C:ribonucleoprotein complex"/>
    <property type="evidence" value="ECO:0007669"/>
    <property type="project" value="UniProtKB-KW"/>
</dbReference>
<dbReference type="InterPro" id="IPR000719">
    <property type="entry name" value="Prot_kinase_dom"/>
</dbReference>
<feature type="binding site" evidence="10">
    <location>
        <position position="327"/>
    </location>
    <ligand>
        <name>ATP</name>
        <dbReference type="ChEBI" id="CHEBI:30616"/>
    </ligand>
</feature>
<dbReference type="Pfam" id="PF00069">
    <property type="entry name" value="Pkinase"/>
    <property type="match status" value="1"/>
</dbReference>
<evidence type="ECO:0000313" key="15">
    <source>
        <dbReference type="EMBL" id="KAG2178288.1"/>
    </source>
</evidence>
<dbReference type="SMART" id="SM00220">
    <property type="entry name" value="S_TKc"/>
    <property type="match status" value="1"/>
</dbReference>
<dbReference type="InterPro" id="IPR028877">
    <property type="entry name" value="Ribosomal_eL20"/>
</dbReference>
<feature type="domain" description="C3H1-type" evidence="14">
    <location>
        <begin position="51"/>
        <end position="80"/>
    </location>
</feature>
<proteinExistence type="inferred from homology"/>
<dbReference type="GO" id="GO:0006412">
    <property type="term" value="P:translation"/>
    <property type="evidence" value="ECO:0007669"/>
    <property type="project" value="InterPro"/>
</dbReference>
<keyword evidence="8 10" id="KW-0175">Coiled coil</keyword>
<dbReference type="HAMAP" id="MF_00273">
    <property type="entry name" value="Ribosomal_eL20"/>
    <property type="match status" value="1"/>
</dbReference>
<feature type="zinc finger region" description="C3H1-type" evidence="11">
    <location>
        <begin position="51"/>
        <end position="80"/>
    </location>
</feature>
<feature type="binding site" evidence="10">
    <location>
        <begin position="432"/>
        <end position="433"/>
    </location>
    <ligand>
        <name>ATP</name>
        <dbReference type="ChEBI" id="CHEBI:30616"/>
    </ligand>
</feature>
<feature type="domain" description="Protein kinase" evidence="13">
    <location>
        <begin position="295"/>
        <end position="570"/>
    </location>
</feature>
<keyword evidence="11" id="KW-0863">Zinc-finger</keyword>
<dbReference type="InterPro" id="IPR030844">
    <property type="entry name" value="PAN3"/>
</dbReference>
<evidence type="ECO:0000256" key="1">
    <source>
        <dbReference type="ARBA" id="ARBA00004496"/>
    </source>
</evidence>
<evidence type="ECO:0000259" key="14">
    <source>
        <dbReference type="PROSITE" id="PS50103"/>
    </source>
</evidence>
<dbReference type="Gene3D" id="1.20.5.5160">
    <property type="match status" value="1"/>
</dbReference>
<feature type="coiled-coil region" evidence="10">
    <location>
        <begin position="531"/>
        <end position="569"/>
    </location>
</feature>
<comment type="subcellular location">
    <subcellularLocation>
        <location evidence="1 10">Cytoplasm</location>
    </subcellularLocation>
</comment>
<dbReference type="SUPFAM" id="SSF160374">
    <property type="entry name" value="RplX-like"/>
    <property type="match status" value="1"/>
</dbReference>
<dbReference type="GO" id="GO:0003735">
    <property type="term" value="F:structural constituent of ribosome"/>
    <property type="evidence" value="ECO:0007669"/>
    <property type="project" value="InterPro"/>
</dbReference>
<feature type="region of interest" description="Disordered" evidence="12">
    <location>
        <begin position="84"/>
        <end position="109"/>
    </location>
</feature>
<evidence type="ECO:0000256" key="4">
    <source>
        <dbReference type="ARBA" id="ARBA00022664"/>
    </source>
</evidence>
<dbReference type="OrthoDB" id="204958at2759"/>
<dbReference type="Proteomes" id="UP000612746">
    <property type="component" value="Unassembled WGS sequence"/>
</dbReference>
<dbReference type="InterPro" id="IPR000571">
    <property type="entry name" value="Znf_CCCH"/>
</dbReference>
<evidence type="ECO:0000256" key="10">
    <source>
        <dbReference type="HAMAP-Rule" id="MF_03181"/>
    </source>
</evidence>
<keyword evidence="4 10" id="KW-0507">mRNA processing</keyword>
<dbReference type="GO" id="GO:0004672">
    <property type="term" value="F:protein kinase activity"/>
    <property type="evidence" value="ECO:0007669"/>
    <property type="project" value="InterPro"/>
</dbReference>
<evidence type="ECO:0000313" key="16">
    <source>
        <dbReference type="Proteomes" id="UP000612746"/>
    </source>
</evidence>
<feature type="binding site" evidence="10">
    <location>
        <begin position="376"/>
        <end position="383"/>
    </location>
    <ligand>
        <name>ATP</name>
        <dbReference type="ChEBI" id="CHEBI:30616"/>
    </ligand>
</feature>
<comment type="function">
    <text evidence="10">Regulatory subunit of the poly(A)-nuclease (PAN) deadenylation complex, one of two cytoplasmic mRNA deadenylases involved in mRNA turnover. PAN specifically shortens poly(A) tails of RNA and the activity is stimulated by poly(A)-binding protein PAB1. PAN deadenylation is followed by rapid degradation of the shortened mRNA tails by the CCR4-NOT complex. Deadenylated mRNAs are then degraded by two alternative mechanisms, namely exosome-mediated 3'-5' exonucleolytic degradation, or deadenlyation-dependent mRNA decaping and subsequent 5'-3' exonucleolytic degradation by XRN1. May also be involved in post-transcriptional maturation of mRNA poly(A) tails. PAN3 acts as a positive regulator for PAN activity, recruiting the catalytic subunit PAN2 to mRNA via its interaction with RNA and with PAB1.</text>
</comment>
<dbReference type="Gene3D" id="6.10.250.3160">
    <property type="match status" value="1"/>
</dbReference>
<dbReference type="HAMAP" id="MF_03181">
    <property type="entry name" value="PAN3"/>
    <property type="match status" value="1"/>
</dbReference>
<feature type="compositionally biased region" description="Polar residues" evidence="12">
    <location>
        <begin position="37"/>
        <end position="49"/>
    </location>
</feature>
<sequence length="814" mass="92284">MQNQNALGEIILPSQSTSAIPIVAPPTDIATGPATPKSPTLKNSVATKPSTSGKRLCRNIIIHGYCKFEGKGCEFNHDVNKPVAPKSPEAKPKLRVNSPAFKPSTPSSVSADAPVFVPKAPDASLSSSAAAFQADQAFDPNVRDYTPNAPYFSPQNQTQSYASQPNNVASLANNFSQFGFGDASPMQPDMTPMATAQATQQARPFNGNMFESSQMDPYYYQNSQVYSQQPLQHHLYSTPLPHVTNLHPHQKSIHAFFMSDSLREELTERNEALLKTAPDLNLPQELHVYHSLYPLDFQQEKSSQLFGHTTSVYKAMCTLDGRTYALRRIEGFRLMNELAMSTIENWRRIRHANIVSVREAFTTKAFGDHSLIFVYDYHPCSTTLFQAHFSNEAQQTGGNISEKIIWSYITQITSALKAIHSSSLAARVIDPTKILLTGKNRIRLNCCGVLDTIKYDGGQNLARFQQEDLLAFGKLIVALACNSLQAIQNLPNSFEYISHFYSPDLKNVILYLLSKPMPTKSIDEVISLIGPKILHEIDSAHHHSDFLESELSRELENGRLFRLLMKMNFINERPEFDMDPSWSETGDRYIIKLFRDYVFHQVNENGAPALDMVHVLTCLNKLDVGVDEKIMLMSRDEQSCLILNEYQVVGRKLPSEQEPVPKLFRMRLFAPNDVVAKSRFWYFLKKLRKVKKAAGEIVSVNLIHEKRPEQIKNYGIWLRYDSRSGTHNMYKEYREMSRCEAVVSCYQDMAARHRARFRSVQIIRVAEVSDADVRRPYIKQLLTPKLTFPLPHRVIRAQKGNRALFSAKRPSTYY</sequence>
<keyword evidence="16" id="KW-1185">Reference proteome</keyword>
<dbReference type="FunFam" id="3.10.20.10:FF:000001">
    <property type="entry name" value="60S ribosomal protein L18a"/>
    <property type="match status" value="1"/>
</dbReference>
<dbReference type="GO" id="GO:0000289">
    <property type="term" value="P:nuclear-transcribed mRNA poly(A) tail shortening"/>
    <property type="evidence" value="ECO:0007669"/>
    <property type="project" value="UniProtKB-UniRule"/>
</dbReference>
<comment type="domain">
    <text evidence="10">The N-terminal zinc finger binds to poly(A) RNA.</text>
</comment>
<dbReference type="PROSITE" id="PS50103">
    <property type="entry name" value="ZF_C3H1"/>
    <property type="match status" value="1"/>
</dbReference>
<reference evidence="15" key="1">
    <citation type="submission" date="2020-12" db="EMBL/GenBank/DDBJ databases">
        <title>Metabolic potential, ecology and presence of endohyphal bacteria is reflected in genomic diversity of Mucoromycotina.</title>
        <authorList>
            <person name="Muszewska A."/>
            <person name="Okrasinska A."/>
            <person name="Steczkiewicz K."/>
            <person name="Drgas O."/>
            <person name="Orlowska M."/>
            <person name="Perlinska-Lenart U."/>
            <person name="Aleksandrzak-Piekarczyk T."/>
            <person name="Szatraj K."/>
            <person name="Zielenkiewicz U."/>
            <person name="Pilsyk S."/>
            <person name="Malc E."/>
            <person name="Mieczkowski P."/>
            <person name="Kruszewska J.S."/>
            <person name="Biernat P."/>
            <person name="Pawlowska J."/>
        </authorList>
    </citation>
    <scope>NUCLEOTIDE SEQUENCE</scope>
    <source>
        <strain evidence="15">WA0000051536</strain>
    </source>
</reference>
<evidence type="ECO:0000256" key="5">
    <source>
        <dbReference type="ARBA" id="ARBA00022741"/>
    </source>
</evidence>
<keyword evidence="5 10" id="KW-0547">Nucleotide-binding</keyword>
<evidence type="ECO:0000256" key="9">
    <source>
        <dbReference type="ARBA" id="ARBA00023274"/>
    </source>
</evidence>
<comment type="domain">
    <text evidence="10">The pseudokinase domain, the coiled-coil (CC), and C-terminal knob domain (CK) form a structural unit (PKC) that forms an extensive high-affinity interaction surface for PAN2.</text>
</comment>
<feature type="region of interest" description="Disordered" evidence="12">
    <location>
        <begin position="30"/>
        <end position="49"/>
    </location>
</feature>
<dbReference type="InterPro" id="IPR041332">
    <property type="entry name" value="Pan3_CK"/>
</dbReference>
<name>A0A8H7PQZ6_9FUNG</name>
<keyword evidence="11" id="KW-0862">Zinc</keyword>
<dbReference type="SUPFAM" id="SSF56112">
    <property type="entry name" value="Protein kinase-like (PK-like)"/>
    <property type="match status" value="1"/>
</dbReference>
<evidence type="ECO:0000256" key="7">
    <source>
        <dbReference type="ARBA" id="ARBA00022980"/>
    </source>
</evidence>
<dbReference type="FunFam" id="3.10.20.10:FF:000002">
    <property type="entry name" value="60S ribosomal protein L18a"/>
    <property type="match status" value="1"/>
</dbReference>
<dbReference type="Gene3D" id="1.10.510.10">
    <property type="entry name" value="Transferase(Phosphotransferase) domain 1"/>
    <property type="match status" value="1"/>
</dbReference>
<dbReference type="GO" id="GO:0008143">
    <property type="term" value="F:poly(A) binding"/>
    <property type="evidence" value="ECO:0007669"/>
    <property type="project" value="TreeGrafter"/>
</dbReference>
<dbReference type="GO" id="GO:0005840">
    <property type="term" value="C:ribosome"/>
    <property type="evidence" value="ECO:0007669"/>
    <property type="project" value="UniProtKB-KW"/>
</dbReference>
<dbReference type="PROSITE" id="PS50011">
    <property type="entry name" value="PROTEIN_KINASE_DOM"/>
    <property type="match status" value="1"/>
</dbReference>
<keyword evidence="7" id="KW-0689">Ribosomal protein</keyword>
<dbReference type="EMBL" id="JAEPRA010000011">
    <property type="protein sequence ID" value="KAG2178288.1"/>
    <property type="molecule type" value="Genomic_DNA"/>
</dbReference>
<evidence type="ECO:0000256" key="8">
    <source>
        <dbReference type="ARBA" id="ARBA00023054"/>
    </source>
</evidence>
<dbReference type="PANTHER" id="PTHR12272">
    <property type="entry name" value="DEADENYLATION COMPLEX SUBUNIT PAN3"/>
    <property type="match status" value="1"/>
</dbReference>
<evidence type="ECO:0000256" key="6">
    <source>
        <dbReference type="ARBA" id="ARBA00022840"/>
    </source>
</evidence>
<dbReference type="InterPro" id="IPR011009">
    <property type="entry name" value="Kinase-like_dom_sf"/>
</dbReference>
<dbReference type="GO" id="GO:0031251">
    <property type="term" value="C:PAN complex"/>
    <property type="evidence" value="ECO:0007669"/>
    <property type="project" value="UniProtKB-UniRule"/>
</dbReference>
<comment type="similarity">
    <text evidence="2">Belongs to the eukaryotic ribosomal protein eL20 family.</text>
</comment>
<comment type="caution">
    <text evidence="10">Lacks conserved residue(s) required for the propagation of feature annotation.</text>
</comment>
<keyword evidence="11" id="KW-0479">Metal-binding</keyword>
<dbReference type="GO" id="GO:0000932">
    <property type="term" value="C:P-body"/>
    <property type="evidence" value="ECO:0007669"/>
    <property type="project" value="TreeGrafter"/>
</dbReference>
<protein>
    <recommendedName>
        <fullName evidence="10">PAN2-PAN3 deadenylation complex subunit PAN3</fullName>
    </recommendedName>
    <alternativeName>
        <fullName evidence="10">PAB1P-dependent poly(A)-specific ribonuclease</fullName>
    </alternativeName>
    <alternativeName>
        <fullName evidence="10">Poly(A)-nuclease deadenylation complex subunit 3</fullName>
        <shortName evidence="10">PAN deadenylation complex subunit 3</shortName>
    </alternativeName>
</protein>
<comment type="caution">
    <text evidence="15">The sequence shown here is derived from an EMBL/GenBank/DDBJ whole genome shotgun (WGS) entry which is preliminary data.</text>
</comment>
<keyword evidence="9" id="KW-0687">Ribonucleoprotein</keyword>